<evidence type="ECO:0000259" key="3">
    <source>
        <dbReference type="PROSITE" id="PS50404"/>
    </source>
</evidence>
<dbReference type="GeneID" id="30146983"/>
<name>A0A1E3QPL2_9ASCO</name>
<dbReference type="Pfam" id="PF00043">
    <property type="entry name" value="GST_C"/>
    <property type="match status" value="1"/>
</dbReference>
<dbReference type="EMBL" id="KV454432">
    <property type="protein sequence ID" value="ODQ79649.1"/>
    <property type="molecule type" value="Genomic_DNA"/>
</dbReference>
<dbReference type="PANTHER" id="PTHR44051">
    <property type="entry name" value="GLUTATHIONE S-TRANSFERASE-RELATED"/>
    <property type="match status" value="1"/>
</dbReference>
<dbReference type="Gene3D" id="3.40.30.10">
    <property type="entry name" value="Glutaredoxin"/>
    <property type="match status" value="1"/>
</dbReference>
<sequence>MGEIILHHLTQSRSHRIVCLLKELDLPFEFRVYQRDPVTSRSPAELQKIHPLGKSPVIEDQTGKVISESGTITEFLVSKYGANSELKPATADEEFEIRHLMTHAEGSMQPIEVLLYVTSKLRTGSATPFFIRPIARKIADGLDNGYAAPDLKLQLRYLDGLLAKNGTGWFVGNHISGADIMYSFCVGGAFRFTDVTPEKYPHICKWWDMIRERPAYKAANEAVKQAESLSKKAPAVQSNL</sequence>
<dbReference type="AlphaFoldDB" id="A0A1E3QPL2"/>
<evidence type="ECO:0000259" key="4">
    <source>
        <dbReference type="PROSITE" id="PS50405"/>
    </source>
</evidence>
<dbReference type="InterPro" id="IPR004045">
    <property type="entry name" value="Glutathione_S-Trfase_N"/>
</dbReference>
<dbReference type="PROSITE" id="PS50404">
    <property type="entry name" value="GST_NTER"/>
    <property type="match status" value="1"/>
</dbReference>
<dbReference type="SFLD" id="SFLDG00358">
    <property type="entry name" value="Main_(cytGST)"/>
    <property type="match status" value="1"/>
</dbReference>
<dbReference type="OrthoDB" id="2098326at2759"/>
<feature type="domain" description="GST N-terminal" evidence="3">
    <location>
        <begin position="1"/>
        <end position="84"/>
    </location>
</feature>
<keyword evidence="6" id="KW-1185">Reference proteome</keyword>
<evidence type="ECO:0000313" key="6">
    <source>
        <dbReference type="Proteomes" id="UP000094336"/>
    </source>
</evidence>
<evidence type="ECO:0000256" key="2">
    <source>
        <dbReference type="RuleBase" id="RU003494"/>
    </source>
</evidence>
<dbReference type="SUPFAM" id="SSF47616">
    <property type="entry name" value="GST C-terminal domain-like"/>
    <property type="match status" value="1"/>
</dbReference>
<dbReference type="STRING" id="984486.A0A1E3QPL2"/>
<dbReference type="RefSeq" id="XP_018984977.1">
    <property type="nucleotide sequence ID" value="XM_019129130.1"/>
</dbReference>
<dbReference type="SFLD" id="SFLDS00019">
    <property type="entry name" value="Glutathione_Transferase_(cytos"/>
    <property type="match status" value="1"/>
</dbReference>
<reference evidence="6" key="1">
    <citation type="submission" date="2016-05" db="EMBL/GenBank/DDBJ databases">
        <title>Comparative genomics of biotechnologically important yeasts.</title>
        <authorList>
            <consortium name="DOE Joint Genome Institute"/>
            <person name="Riley R."/>
            <person name="Haridas S."/>
            <person name="Wolfe K.H."/>
            <person name="Lopes M.R."/>
            <person name="Hittinger C.T."/>
            <person name="Goker M."/>
            <person name="Salamov A."/>
            <person name="Wisecaver J."/>
            <person name="Long T.M."/>
            <person name="Aerts A.L."/>
            <person name="Barry K."/>
            <person name="Choi C."/>
            <person name="Clum A."/>
            <person name="Coughlan A.Y."/>
            <person name="Deshpande S."/>
            <person name="Douglass A.P."/>
            <person name="Hanson S.J."/>
            <person name="Klenk H.-P."/>
            <person name="Labutti K."/>
            <person name="Lapidus A."/>
            <person name="Lindquist E."/>
            <person name="Lipzen A."/>
            <person name="Meier-Kolthoff J.P."/>
            <person name="Ohm R.A."/>
            <person name="Otillar R.P."/>
            <person name="Pangilinan J."/>
            <person name="Peng Y."/>
            <person name="Rokas A."/>
            <person name="Rosa C.A."/>
            <person name="Scheuner C."/>
            <person name="Sibirny A.A."/>
            <person name="Slot J.C."/>
            <person name="Stielow J.B."/>
            <person name="Sun H."/>
            <person name="Kurtzman C.P."/>
            <person name="Blackwell M."/>
            <person name="Grigoriev I.V."/>
            <person name="Jeffries T.W."/>
        </authorList>
    </citation>
    <scope>NUCLEOTIDE SEQUENCE [LARGE SCALE GENOMIC DNA]</scope>
    <source>
        <strain evidence="6">NRRL Y-12698</strain>
    </source>
</reference>
<evidence type="ECO:0000313" key="5">
    <source>
        <dbReference type="EMBL" id="ODQ79649.1"/>
    </source>
</evidence>
<dbReference type="InterPro" id="IPR010987">
    <property type="entry name" value="Glutathione-S-Trfase_C-like"/>
</dbReference>
<dbReference type="CDD" id="cd03046">
    <property type="entry name" value="GST_N_GTT1_like"/>
    <property type="match status" value="1"/>
</dbReference>
<dbReference type="PANTHER" id="PTHR44051:SF9">
    <property type="entry name" value="GLUTATHIONE S-TRANSFERASE 1"/>
    <property type="match status" value="1"/>
</dbReference>
<proteinExistence type="inferred from homology"/>
<dbReference type="Proteomes" id="UP000094336">
    <property type="component" value="Unassembled WGS sequence"/>
</dbReference>
<dbReference type="Pfam" id="PF02798">
    <property type="entry name" value="GST_N"/>
    <property type="match status" value="1"/>
</dbReference>
<feature type="domain" description="GST C-terminal" evidence="4">
    <location>
        <begin position="90"/>
        <end position="235"/>
    </location>
</feature>
<protein>
    <recommendedName>
        <fullName evidence="7">Glutathione S-transferase</fullName>
    </recommendedName>
</protein>
<dbReference type="InterPro" id="IPR036282">
    <property type="entry name" value="Glutathione-S-Trfase_C_sf"/>
</dbReference>
<dbReference type="SUPFAM" id="SSF52833">
    <property type="entry name" value="Thioredoxin-like"/>
    <property type="match status" value="1"/>
</dbReference>
<evidence type="ECO:0000256" key="1">
    <source>
        <dbReference type="ARBA" id="ARBA00007409"/>
    </source>
</evidence>
<comment type="similarity">
    <text evidence="1 2">Belongs to the GST superfamily.</text>
</comment>
<evidence type="ECO:0008006" key="7">
    <source>
        <dbReference type="Google" id="ProtNLM"/>
    </source>
</evidence>
<gene>
    <name evidence="5" type="ORF">BABINDRAFT_162025</name>
</gene>
<dbReference type="Gene3D" id="1.20.1050.10">
    <property type="match status" value="1"/>
</dbReference>
<dbReference type="InterPro" id="IPR036249">
    <property type="entry name" value="Thioredoxin-like_sf"/>
</dbReference>
<dbReference type="PROSITE" id="PS50405">
    <property type="entry name" value="GST_CTER"/>
    <property type="match status" value="1"/>
</dbReference>
<organism evidence="5 6">
    <name type="scientific">Babjeviella inositovora NRRL Y-12698</name>
    <dbReference type="NCBI Taxonomy" id="984486"/>
    <lineage>
        <taxon>Eukaryota</taxon>
        <taxon>Fungi</taxon>
        <taxon>Dikarya</taxon>
        <taxon>Ascomycota</taxon>
        <taxon>Saccharomycotina</taxon>
        <taxon>Pichiomycetes</taxon>
        <taxon>Serinales incertae sedis</taxon>
        <taxon>Babjeviella</taxon>
    </lineage>
</organism>
<dbReference type="InterPro" id="IPR004046">
    <property type="entry name" value="GST_C"/>
</dbReference>
<accession>A0A1E3QPL2</accession>
<dbReference type="InterPro" id="IPR040079">
    <property type="entry name" value="Glutathione_S-Trfase"/>
</dbReference>